<dbReference type="Pfam" id="PF02515">
    <property type="entry name" value="CoA_transf_3"/>
    <property type="match status" value="1"/>
</dbReference>
<reference evidence="2 3" key="1">
    <citation type="submission" date="2019-07" db="EMBL/GenBank/DDBJ databases">
        <title>Novel species isolated from glacier.</title>
        <authorList>
            <person name="Liu Q."/>
            <person name="Xin Y.-H."/>
        </authorList>
    </citation>
    <scope>NUCLEOTIDE SEQUENCE [LARGE SCALE GENOMIC DNA]</scope>
    <source>
        <strain evidence="2 3">LB1R16</strain>
    </source>
</reference>
<dbReference type="InterPro" id="IPR050483">
    <property type="entry name" value="CoA-transferase_III_domain"/>
</dbReference>
<dbReference type="SUPFAM" id="SSF89796">
    <property type="entry name" value="CoA-transferase family III (CaiB/BaiF)"/>
    <property type="match status" value="1"/>
</dbReference>
<dbReference type="RefSeq" id="WP_144335541.1">
    <property type="nucleotide sequence ID" value="NZ_VJWA01000002.1"/>
</dbReference>
<dbReference type="InterPro" id="IPR044855">
    <property type="entry name" value="CoA-Trfase_III_dom3_sf"/>
</dbReference>
<dbReference type="PANTHER" id="PTHR48207:SF3">
    <property type="entry name" value="SUCCINATE--HYDROXYMETHYLGLUTARATE COA-TRANSFERASE"/>
    <property type="match status" value="1"/>
</dbReference>
<dbReference type="Gene3D" id="3.30.1540.10">
    <property type="entry name" value="formyl-coa transferase, domain 3"/>
    <property type="match status" value="1"/>
</dbReference>
<evidence type="ECO:0000256" key="1">
    <source>
        <dbReference type="ARBA" id="ARBA00022679"/>
    </source>
</evidence>
<keyword evidence="3" id="KW-1185">Reference proteome</keyword>
<organism evidence="2 3">
    <name type="scientific">Glacieibacterium frigidum</name>
    <dbReference type="NCBI Taxonomy" id="2593303"/>
    <lineage>
        <taxon>Bacteria</taxon>
        <taxon>Pseudomonadati</taxon>
        <taxon>Pseudomonadota</taxon>
        <taxon>Alphaproteobacteria</taxon>
        <taxon>Sphingomonadales</taxon>
        <taxon>Sphingosinicellaceae</taxon>
        <taxon>Glacieibacterium</taxon>
    </lineage>
</organism>
<gene>
    <name evidence="2" type="ORF">FMM06_16600</name>
</gene>
<name>A0A552UAX6_9SPHN</name>
<evidence type="ECO:0000313" key="2">
    <source>
        <dbReference type="EMBL" id="TRW15373.1"/>
    </source>
</evidence>
<sequence length="408" mass="42512">MAPLSHIRILDLSRILAGPWASQTLADLGATVIKIEQPGSGDDTRGWGPPYVHDRDGQPTTDSAYYLAINRNKQSVAVDIATPEGQAIVRDLARNADVVIENFKVGGLAKYGLDYAGLKAVKPDLVYCSITGFGQTGPYAPRAGYDLLLQAMGGLMSITGGADGAPDAGPQRVGVAVVDLLTGMYAAVGILAALTHRDRTGEGQSLDIALLDVNVASLANQALNYLVSGKPPGRMGLAHPNVVPYQDFPTADGAMIVAVGNDGQFARFADALGLGAMAADPAYATNAARVVNRVPLIAALSAATATRPTKHWVEVLEAATVPCGPINDIAQVFADEQVVARQLALDLPHPVAGSVPTVASPLRLSASPVEYRNAPPPLGHDTREVLARDLGLGADMIDDLVRRGIVAC</sequence>
<accession>A0A552UAX6</accession>
<proteinExistence type="predicted"/>
<dbReference type="PANTHER" id="PTHR48207">
    <property type="entry name" value="SUCCINATE--HYDROXYMETHYLGLUTARATE COA-TRANSFERASE"/>
    <property type="match status" value="1"/>
</dbReference>
<keyword evidence="1 2" id="KW-0808">Transferase</keyword>
<dbReference type="Proteomes" id="UP000317894">
    <property type="component" value="Unassembled WGS sequence"/>
</dbReference>
<dbReference type="Gene3D" id="3.40.50.10540">
    <property type="entry name" value="Crotonobetainyl-coa:carnitine coa-transferase, domain 1"/>
    <property type="match status" value="1"/>
</dbReference>
<dbReference type="OrthoDB" id="5720311at2"/>
<dbReference type="InterPro" id="IPR023606">
    <property type="entry name" value="CoA-Trfase_III_dom_1_sf"/>
</dbReference>
<comment type="caution">
    <text evidence="2">The sequence shown here is derived from an EMBL/GenBank/DDBJ whole genome shotgun (WGS) entry which is preliminary data.</text>
</comment>
<dbReference type="InterPro" id="IPR003673">
    <property type="entry name" value="CoA-Trfase_fam_III"/>
</dbReference>
<dbReference type="EMBL" id="VJWA01000002">
    <property type="protein sequence ID" value="TRW15373.1"/>
    <property type="molecule type" value="Genomic_DNA"/>
</dbReference>
<dbReference type="GO" id="GO:0008410">
    <property type="term" value="F:CoA-transferase activity"/>
    <property type="evidence" value="ECO:0007669"/>
    <property type="project" value="TreeGrafter"/>
</dbReference>
<evidence type="ECO:0000313" key="3">
    <source>
        <dbReference type="Proteomes" id="UP000317894"/>
    </source>
</evidence>
<protein>
    <submittedName>
        <fullName evidence="2">CoA transferase</fullName>
    </submittedName>
</protein>
<dbReference type="AlphaFoldDB" id="A0A552UAX6"/>